<evidence type="ECO:0000256" key="16">
    <source>
        <dbReference type="ARBA" id="ARBA00048679"/>
    </source>
</evidence>
<dbReference type="AlphaFoldDB" id="A0AAF1ANG2"/>
<evidence type="ECO:0000256" key="10">
    <source>
        <dbReference type="ARBA" id="ARBA00022989"/>
    </source>
</evidence>
<feature type="binding site" evidence="17">
    <location>
        <position position="559"/>
    </location>
    <ligand>
        <name>ATP</name>
        <dbReference type="ChEBI" id="CHEBI:30616"/>
    </ligand>
</feature>
<dbReference type="EMBL" id="CP093344">
    <property type="protein sequence ID" value="WOG87002.1"/>
    <property type="molecule type" value="Genomic_DNA"/>
</dbReference>
<dbReference type="PROSITE" id="PS00108">
    <property type="entry name" value="PROTEIN_KINASE_ST"/>
    <property type="match status" value="2"/>
</dbReference>
<dbReference type="FunFam" id="3.30.200.20:FF:000039">
    <property type="entry name" value="receptor-like protein kinase FERONIA"/>
    <property type="match status" value="1"/>
</dbReference>
<keyword evidence="10" id="KW-1133">Transmembrane helix</keyword>
<protein>
    <recommendedName>
        <fullName evidence="2">non-specific serine/threonine protein kinase</fullName>
        <ecNumber evidence="2">2.7.11.1</ecNumber>
    </recommendedName>
</protein>
<sequence>MTDNSNGIVILITLLNILVYKLQKLQEAQQTKLQEASQTKLEEVEKPEVQEAENTDRLPLSVPKLCRRFSLLEMQSATNNFQEELVIGKGGFGNVYKGIVDFGEREVAIKRLKSKSRQGIKEFHTEIEMFSRIQHSHSVSLIGYCDDSEEMILVYDYMSCGNLADHLHKRVRKGDTSLPSLTWLQRLKISIGAAHGLDYLHTGTGIENRVIHRDIKSSNILLDENLAAKISDFGLSKIGPANQTCTYISTRVKGTTGYIDPYYVSTHRLTSKTDVYAFGVVLAEILCGRPAVDTSLDEEQINLAGWAQDCYKEGLLGQIIDLNIKGDISNDSLNAYVGVAIKCLHPQPKHRPTMAEVVVGLESALKLQIKSTHYSLVEIMPVDYTEEDANVNQEHENTEEILNVSSGERCKRQSSVRITFTKRISGLFSGTARGFSAKPVGGLATGPGEAKAPTELLPVNKNAEKSRYSLRRSMTNNIIKKLRHISFLPMKPKAWDEEKVLQSSRLRSFSFNVLSVATRHFHSDSKLGEGGFGSVYKGWVDTNTFAAAEWGSGLLIAVKRLHRESTQGAQEWLAEIRVLEYLCHPNLVNMIGYCLEDKHRLLVYEFMPQGSLEQHLFGRKETKRLLNWPIRYNIISGIARGILYLHEGSRLRVIHRDLKASNVLLDSEMNPKISDFGLARIFQHESEVNTNLVVGTFGYMAPEYAVHGRFSAKSDVYSFGVLVLEIISGIQMRGFNHSDPSENLITRAWRLYQDENCLELLDKAAMGSYIQFELFRVIQIGLLCVQPCPEDRPSMSMVVEMLNSDTEVPQPKEPDFINIRHQSVSE</sequence>
<keyword evidence="3" id="KW-0723">Serine/threonine-protein kinase</keyword>
<keyword evidence="12" id="KW-1015">Disulfide bond</keyword>
<comment type="subcellular location">
    <subcellularLocation>
        <location evidence="1">Membrane</location>
        <topology evidence="1">Single-pass type I membrane protein</topology>
    </subcellularLocation>
</comment>
<evidence type="ECO:0000259" key="19">
    <source>
        <dbReference type="PROSITE" id="PS50011"/>
    </source>
</evidence>
<dbReference type="PROSITE" id="PS50011">
    <property type="entry name" value="PROTEIN_KINASE_DOM"/>
    <property type="match status" value="2"/>
</dbReference>
<keyword evidence="8" id="KW-0418">Kinase</keyword>
<evidence type="ECO:0000256" key="17">
    <source>
        <dbReference type="PROSITE-ProRule" id="PRU10141"/>
    </source>
</evidence>
<dbReference type="InterPro" id="IPR001245">
    <property type="entry name" value="Ser-Thr/Tyr_kinase_cat_dom"/>
</dbReference>
<dbReference type="CDD" id="cd14066">
    <property type="entry name" value="STKc_IRAK"/>
    <property type="match status" value="2"/>
</dbReference>
<evidence type="ECO:0000256" key="4">
    <source>
        <dbReference type="ARBA" id="ARBA00022679"/>
    </source>
</evidence>
<dbReference type="SMART" id="SM00220">
    <property type="entry name" value="S_TKc"/>
    <property type="match status" value="2"/>
</dbReference>
<keyword evidence="14" id="KW-0325">Glycoprotein</keyword>
<evidence type="ECO:0000313" key="21">
    <source>
        <dbReference type="Proteomes" id="UP000077755"/>
    </source>
</evidence>
<proteinExistence type="predicted"/>
<evidence type="ECO:0000256" key="8">
    <source>
        <dbReference type="ARBA" id="ARBA00022777"/>
    </source>
</evidence>
<dbReference type="KEGG" id="dcr:108205678"/>
<feature type="domain" description="Protein kinase" evidence="19">
    <location>
        <begin position="81"/>
        <end position="365"/>
    </location>
</feature>
<evidence type="ECO:0000256" key="11">
    <source>
        <dbReference type="ARBA" id="ARBA00023136"/>
    </source>
</evidence>
<dbReference type="PROSITE" id="PS00107">
    <property type="entry name" value="PROTEIN_KINASE_ATP"/>
    <property type="match status" value="2"/>
</dbReference>
<dbReference type="FunFam" id="1.10.510.10:FF:000060">
    <property type="entry name" value="G-type lectin S-receptor-like serine/threonine-protein kinase"/>
    <property type="match status" value="1"/>
</dbReference>
<keyword evidence="4" id="KW-0808">Transferase</keyword>
<dbReference type="FunFam" id="3.30.200.20:FF:000228">
    <property type="entry name" value="Serine/threonine-protein kinase BIK1"/>
    <property type="match status" value="1"/>
</dbReference>
<dbReference type="Pfam" id="PF07714">
    <property type="entry name" value="PK_Tyr_Ser-Thr"/>
    <property type="match status" value="2"/>
</dbReference>
<dbReference type="EC" id="2.7.11.1" evidence="2"/>
<evidence type="ECO:0000313" key="20">
    <source>
        <dbReference type="EMBL" id="WOG87002.1"/>
    </source>
</evidence>
<keyword evidence="21" id="KW-1185">Reference proteome</keyword>
<dbReference type="FunFam" id="1.10.510.10:FF:000287">
    <property type="entry name" value="probable LRR receptor-like serine/threonine-protein kinase RKF3"/>
    <property type="match status" value="1"/>
</dbReference>
<evidence type="ECO:0000256" key="9">
    <source>
        <dbReference type="ARBA" id="ARBA00022840"/>
    </source>
</evidence>
<evidence type="ECO:0000256" key="5">
    <source>
        <dbReference type="ARBA" id="ARBA00022692"/>
    </source>
</evidence>
<dbReference type="SUPFAM" id="SSF56112">
    <property type="entry name" value="Protein kinase-like (PK-like)"/>
    <property type="match status" value="2"/>
</dbReference>
<evidence type="ECO:0000256" key="7">
    <source>
        <dbReference type="ARBA" id="ARBA00022741"/>
    </source>
</evidence>
<evidence type="ECO:0000256" key="3">
    <source>
        <dbReference type="ARBA" id="ARBA00022527"/>
    </source>
</evidence>
<evidence type="ECO:0000256" key="14">
    <source>
        <dbReference type="ARBA" id="ARBA00023180"/>
    </source>
</evidence>
<evidence type="ECO:0000256" key="18">
    <source>
        <dbReference type="SAM" id="SignalP"/>
    </source>
</evidence>
<organism evidence="20 21">
    <name type="scientific">Daucus carota subsp. sativus</name>
    <name type="common">Carrot</name>
    <dbReference type="NCBI Taxonomy" id="79200"/>
    <lineage>
        <taxon>Eukaryota</taxon>
        <taxon>Viridiplantae</taxon>
        <taxon>Streptophyta</taxon>
        <taxon>Embryophyta</taxon>
        <taxon>Tracheophyta</taxon>
        <taxon>Spermatophyta</taxon>
        <taxon>Magnoliopsida</taxon>
        <taxon>eudicotyledons</taxon>
        <taxon>Gunneridae</taxon>
        <taxon>Pentapetalae</taxon>
        <taxon>asterids</taxon>
        <taxon>campanulids</taxon>
        <taxon>Apiales</taxon>
        <taxon>Apiaceae</taxon>
        <taxon>Apioideae</taxon>
        <taxon>Scandiceae</taxon>
        <taxon>Daucinae</taxon>
        <taxon>Daucus</taxon>
        <taxon>Daucus sect. Daucus</taxon>
    </lineage>
</organism>
<evidence type="ECO:0000256" key="12">
    <source>
        <dbReference type="ARBA" id="ARBA00023157"/>
    </source>
</evidence>
<feature type="chain" id="PRO_5041988583" description="non-specific serine/threonine protein kinase" evidence="18">
    <location>
        <begin position="25"/>
        <end position="826"/>
    </location>
</feature>
<dbReference type="GO" id="GO:0005524">
    <property type="term" value="F:ATP binding"/>
    <property type="evidence" value="ECO:0007669"/>
    <property type="project" value="UniProtKB-UniRule"/>
</dbReference>
<feature type="domain" description="Protein kinase" evidence="19">
    <location>
        <begin position="521"/>
        <end position="816"/>
    </location>
</feature>
<keyword evidence="7 17" id="KW-0547">Nucleotide-binding</keyword>
<evidence type="ECO:0000256" key="1">
    <source>
        <dbReference type="ARBA" id="ARBA00004479"/>
    </source>
</evidence>
<dbReference type="InterPro" id="IPR011009">
    <property type="entry name" value="Kinase-like_dom_sf"/>
</dbReference>
<keyword evidence="11" id="KW-0472">Membrane</keyword>
<dbReference type="Proteomes" id="UP000077755">
    <property type="component" value="Chromosome 2"/>
</dbReference>
<comment type="catalytic activity">
    <reaction evidence="15">
        <text>L-threonyl-[protein] + ATP = O-phospho-L-threonyl-[protein] + ADP + H(+)</text>
        <dbReference type="Rhea" id="RHEA:46608"/>
        <dbReference type="Rhea" id="RHEA-COMP:11060"/>
        <dbReference type="Rhea" id="RHEA-COMP:11605"/>
        <dbReference type="ChEBI" id="CHEBI:15378"/>
        <dbReference type="ChEBI" id="CHEBI:30013"/>
        <dbReference type="ChEBI" id="CHEBI:30616"/>
        <dbReference type="ChEBI" id="CHEBI:61977"/>
        <dbReference type="ChEBI" id="CHEBI:456216"/>
        <dbReference type="EC" id="2.7.11.1"/>
    </reaction>
</comment>
<keyword evidence="5" id="KW-0812">Transmembrane</keyword>
<dbReference type="InterPro" id="IPR017441">
    <property type="entry name" value="Protein_kinase_ATP_BS"/>
</dbReference>
<feature type="signal peptide" evidence="18">
    <location>
        <begin position="1"/>
        <end position="24"/>
    </location>
</feature>
<feature type="binding site" evidence="17">
    <location>
        <position position="110"/>
    </location>
    <ligand>
        <name>ATP</name>
        <dbReference type="ChEBI" id="CHEBI:30616"/>
    </ligand>
</feature>
<dbReference type="InterPro" id="IPR000719">
    <property type="entry name" value="Prot_kinase_dom"/>
</dbReference>
<dbReference type="GO" id="GO:0016020">
    <property type="term" value="C:membrane"/>
    <property type="evidence" value="ECO:0007669"/>
    <property type="project" value="UniProtKB-SubCell"/>
</dbReference>
<evidence type="ECO:0000256" key="13">
    <source>
        <dbReference type="ARBA" id="ARBA00023170"/>
    </source>
</evidence>
<keyword evidence="9 17" id="KW-0067">ATP-binding</keyword>
<evidence type="ECO:0000256" key="15">
    <source>
        <dbReference type="ARBA" id="ARBA00047899"/>
    </source>
</evidence>
<reference evidence="20" key="1">
    <citation type="journal article" date="2016" name="Nat. Genet.">
        <title>A high-quality carrot genome assembly provides new insights into carotenoid accumulation and asterid genome evolution.</title>
        <authorList>
            <person name="Iorizzo M."/>
            <person name="Ellison S."/>
            <person name="Senalik D."/>
            <person name="Zeng P."/>
            <person name="Satapoomin P."/>
            <person name="Huang J."/>
            <person name="Bowman M."/>
            <person name="Iovene M."/>
            <person name="Sanseverino W."/>
            <person name="Cavagnaro P."/>
            <person name="Yildiz M."/>
            <person name="Macko-Podgorni A."/>
            <person name="Moranska E."/>
            <person name="Grzebelus E."/>
            <person name="Grzebelus D."/>
            <person name="Ashrafi H."/>
            <person name="Zheng Z."/>
            <person name="Cheng S."/>
            <person name="Spooner D."/>
            <person name="Van Deynze A."/>
            <person name="Simon P."/>
        </authorList>
    </citation>
    <scope>NUCLEOTIDE SEQUENCE</scope>
    <source>
        <tissue evidence="20">Leaf</tissue>
    </source>
</reference>
<keyword evidence="13" id="KW-0675">Receptor</keyword>
<name>A0AAF1ANG2_DAUCS</name>
<reference evidence="20" key="2">
    <citation type="submission" date="2022-03" db="EMBL/GenBank/DDBJ databases">
        <title>Draft title - Genomic analysis of global carrot germplasm unveils the trajectory of domestication and the origin of high carotenoid orange carrot.</title>
        <authorList>
            <person name="Iorizzo M."/>
            <person name="Ellison S."/>
            <person name="Senalik D."/>
            <person name="Macko-Podgorni A."/>
            <person name="Grzebelus D."/>
            <person name="Bostan H."/>
            <person name="Rolling W."/>
            <person name="Curaba J."/>
            <person name="Simon P."/>
        </authorList>
    </citation>
    <scope>NUCLEOTIDE SEQUENCE</scope>
    <source>
        <tissue evidence="20">Leaf</tissue>
    </source>
</reference>
<evidence type="ECO:0000256" key="6">
    <source>
        <dbReference type="ARBA" id="ARBA00022729"/>
    </source>
</evidence>
<dbReference type="Gene3D" id="3.30.200.20">
    <property type="entry name" value="Phosphorylase Kinase, domain 1"/>
    <property type="match status" value="2"/>
</dbReference>
<dbReference type="GO" id="GO:0004674">
    <property type="term" value="F:protein serine/threonine kinase activity"/>
    <property type="evidence" value="ECO:0007669"/>
    <property type="project" value="UniProtKB-KW"/>
</dbReference>
<dbReference type="Gene3D" id="1.10.510.10">
    <property type="entry name" value="Transferase(Phosphotransferase) domain 1"/>
    <property type="match status" value="2"/>
</dbReference>
<dbReference type="PANTHER" id="PTHR47973">
    <property type="entry name" value="CYSTEINE-RICH RECEPTOR-LIKE PROTEIN KINASE 3"/>
    <property type="match status" value="1"/>
</dbReference>
<dbReference type="InterPro" id="IPR052059">
    <property type="entry name" value="CR_Ser/Thr_kinase"/>
</dbReference>
<evidence type="ECO:0000256" key="2">
    <source>
        <dbReference type="ARBA" id="ARBA00012513"/>
    </source>
</evidence>
<comment type="catalytic activity">
    <reaction evidence="16">
        <text>L-seryl-[protein] + ATP = O-phospho-L-seryl-[protein] + ADP + H(+)</text>
        <dbReference type="Rhea" id="RHEA:17989"/>
        <dbReference type="Rhea" id="RHEA-COMP:9863"/>
        <dbReference type="Rhea" id="RHEA-COMP:11604"/>
        <dbReference type="ChEBI" id="CHEBI:15378"/>
        <dbReference type="ChEBI" id="CHEBI:29999"/>
        <dbReference type="ChEBI" id="CHEBI:30616"/>
        <dbReference type="ChEBI" id="CHEBI:83421"/>
        <dbReference type="ChEBI" id="CHEBI:456216"/>
        <dbReference type="EC" id="2.7.11.1"/>
    </reaction>
</comment>
<gene>
    <name evidence="20" type="ORF">DCAR_0206222</name>
</gene>
<keyword evidence="6 18" id="KW-0732">Signal</keyword>
<accession>A0AAF1ANG2</accession>
<dbReference type="InterPro" id="IPR008271">
    <property type="entry name" value="Ser/Thr_kinase_AS"/>
</dbReference>